<dbReference type="Proteomes" id="UP000180175">
    <property type="component" value="Chromosome"/>
</dbReference>
<dbReference type="AlphaFoldDB" id="A0A1S2LGR1"/>
<reference evidence="3" key="4">
    <citation type="submission" date="2020-10" db="EMBL/GenBank/DDBJ databases">
        <authorList>
            <person name="Bassil N.M."/>
            <person name="Lloyd J.R."/>
        </authorList>
    </citation>
    <scope>NUCLEOTIDE SEQUENCE</scope>
    <source>
        <strain evidence="3">NB2006</strain>
    </source>
</reference>
<dbReference type="RefSeq" id="WP_071316653.1">
    <property type="nucleotide sequence ID" value="NZ_CP063356.2"/>
</dbReference>
<organism evidence="1 4">
    <name type="scientific">Anaerobacillus isosaccharinicus</name>
    <dbReference type="NCBI Taxonomy" id="1532552"/>
    <lineage>
        <taxon>Bacteria</taxon>
        <taxon>Bacillati</taxon>
        <taxon>Bacillota</taxon>
        <taxon>Bacilli</taxon>
        <taxon>Bacillales</taxon>
        <taxon>Bacillaceae</taxon>
        <taxon>Anaerobacillus</taxon>
    </lineage>
</organism>
<reference evidence="3 4" key="2">
    <citation type="journal article" date="2017" name="Genome Announc.">
        <title>Draft Genome Sequences of Four Alkaliphilic Bacteria Belonging to the Anaerobacillus Genus.</title>
        <authorList>
            <person name="Bassil N.M."/>
            <person name="Lloyd J.R."/>
        </authorList>
    </citation>
    <scope>NUCLEOTIDE SEQUENCE [LARGE SCALE GENOMIC DNA]</scope>
    <source>
        <strain evidence="3 4">NB2006</strain>
    </source>
</reference>
<evidence type="ECO:0000313" key="2">
    <source>
        <dbReference type="EMBL" id="OIJ20458.1"/>
    </source>
</evidence>
<reference evidence="1 4" key="1">
    <citation type="submission" date="2016-10" db="EMBL/GenBank/DDBJ databases">
        <title>Draft genome sequences of four alkaliphilic bacteria belonging to the Anaerobacillus genus.</title>
        <authorList>
            <person name="Bassil N.M."/>
            <person name="Lloyd J.R."/>
        </authorList>
    </citation>
    <scope>NUCLEOTIDE SEQUENCE [LARGE SCALE GENOMIC DNA]</scope>
    <source>
        <strain evidence="1 4">NB2006</strain>
    </source>
</reference>
<proteinExistence type="predicted"/>
<evidence type="ECO:0000313" key="3">
    <source>
        <dbReference type="EMBL" id="QOY34710.1"/>
    </source>
</evidence>
<dbReference type="KEGG" id="aia:AWH56_018555"/>
<keyword evidence="4" id="KW-1185">Reference proteome</keyword>
<name>A0A1S2LGR1_9BACI</name>
<sequence length="108" mass="13053">MNEEEHEELVVALENNKKEKFEKQFSDGRKITIVDTFLDDFADLIRNNSDALEDVEWLENWSSYELFEKVSERFYKFTFDDEASDELYRCIGEEINNLIKEKNIKIEW</sequence>
<evidence type="ECO:0000313" key="4">
    <source>
        <dbReference type="Proteomes" id="UP000180175"/>
    </source>
</evidence>
<dbReference type="EMBL" id="LQXD01000071">
    <property type="protein sequence ID" value="OIJ20458.1"/>
    <property type="molecule type" value="Genomic_DNA"/>
</dbReference>
<accession>A0A1S2LGR1</accession>
<dbReference type="EMBL" id="CP063356">
    <property type="protein sequence ID" value="QOY34710.1"/>
    <property type="molecule type" value="Genomic_DNA"/>
</dbReference>
<protein>
    <submittedName>
        <fullName evidence="1">Uncharacterized protein</fullName>
    </submittedName>
</protein>
<evidence type="ECO:0000313" key="1">
    <source>
        <dbReference type="EMBL" id="OIJ11420.1"/>
    </source>
</evidence>
<reference evidence="3 4" key="3">
    <citation type="journal article" date="2019" name="Int. J. Syst. Evol. Microbiol.">
        <title>Anaerobacillus isosaccharinicus sp. nov., an alkaliphilic bacterium which degrades isosaccharinic acid.</title>
        <authorList>
            <person name="Bassil N.M."/>
            <person name="Lloyd J.R."/>
        </authorList>
    </citation>
    <scope>NUCLEOTIDE SEQUENCE [LARGE SCALE GENOMIC DNA]</scope>
    <source>
        <strain evidence="3 4">NB2006</strain>
    </source>
</reference>
<gene>
    <name evidence="3" type="ORF">AWH56_018555</name>
    <name evidence="2" type="ORF">AWH56_08035</name>
    <name evidence="1" type="ORF">AWH56_15615</name>
</gene>
<dbReference type="EMBL" id="LQXD01000135">
    <property type="protein sequence ID" value="OIJ11420.1"/>
    <property type="molecule type" value="Genomic_DNA"/>
</dbReference>